<evidence type="ECO:0000313" key="2">
    <source>
        <dbReference type="Proteomes" id="UP000823749"/>
    </source>
</evidence>
<evidence type="ECO:0000313" key="1">
    <source>
        <dbReference type="EMBL" id="KAG5527113.1"/>
    </source>
</evidence>
<proteinExistence type="predicted"/>
<protein>
    <submittedName>
        <fullName evidence="1">Uncharacterized protein</fullName>
    </submittedName>
</protein>
<comment type="caution">
    <text evidence="1">The sequence shown here is derived from an EMBL/GenBank/DDBJ whole genome shotgun (WGS) entry which is preliminary data.</text>
</comment>
<organism evidence="1 2">
    <name type="scientific">Rhododendron griersonianum</name>
    <dbReference type="NCBI Taxonomy" id="479676"/>
    <lineage>
        <taxon>Eukaryota</taxon>
        <taxon>Viridiplantae</taxon>
        <taxon>Streptophyta</taxon>
        <taxon>Embryophyta</taxon>
        <taxon>Tracheophyta</taxon>
        <taxon>Spermatophyta</taxon>
        <taxon>Magnoliopsida</taxon>
        <taxon>eudicotyledons</taxon>
        <taxon>Gunneridae</taxon>
        <taxon>Pentapetalae</taxon>
        <taxon>asterids</taxon>
        <taxon>Ericales</taxon>
        <taxon>Ericaceae</taxon>
        <taxon>Ericoideae</taxon>
        <taxon>Rhodoreae</taxon>
        <taxon>Rhododendron</taxon>
    </lineage>
</organism>
<keyword evidence="2" id="KW-1185">Reference proteome</keyword>
<sequence>MGYMSFTSILGGSGSGQQQVPGLELGLSQEGHISLFGMAGFENGKIGIEKAPKSRFSVYV</sequence>
<dbReference type="EMBL" id="JACTNZ010000010">
    <property type="protein sequence ID" value="KAG5527113.1"/>
    <property type="molecule type" value="Genomic_DNA"/>
</dbReference>
<dbReference type="AlphaFoldDB" id="A0AAV6IHV4"/>
<gene>
    <name evidence="1" type="ORF">RHGRI_028134</name>
</gene>
<reference evidence="1" key="1">
    <citation type="submission" date="2020-08" db="EMBL/GenBank/DDBJ databases">
        <title>Plant Genome Project.</title>
        <authorList>
            <person name="Zhang R.-G."/>
        </authorList>
    </citation>
    <scope>NUCLEOTIDE SEQUENCE</scope>
    <source>
        <strain evidence="1">WSP0</strain>
        <tissue evidence="1">Leaf</tissue>
    </source>
</reference>
<accession>A0AAV6IHV4</accession>
<dbReference type="Proteomes" id="UP000823749">
    <property type="component" value="Chromosome 10"/>
</dbReference>
<name>A0AAV6IHV4_9ERIC</name>